<dbReference type="GeneID" id="7272130"/>
<dbReference type="InterPro" id="IPR050723">
    <property type="entry name" value="CFA/CMAS"/>
</dbReference>
<keyword evidence="2" id="KW-0808">Transferase</keyword>
<evidence type="ECO:0000259" key="1">
    <source>
        <dbReference type="Pfam" id="PF13649"/>
    </source>
</evidence>
<protein>
    <submittedName>
        <fullName evidence="2">Methyltransferase type 12</fullName>
    </submittedName>
</protein>
<dbReference type="HOGENOM" id="CLU_060275_1_0_2"/>
<sequence>MTPIIPGCVPPFSHSRYWRDLWRQKKLALLAAPKYRTSHSYWKNKQNVLELYLKSRKTAAWQEKIRSHLDFMKISAGSRVLDIGGGTGTLAVPLAARGCRVTVVEPSPMMREGLAENECEAGVSGIRVIPKRWEDVSLQELDGPFDAVIDGYALSMPDIGEALEKMQASCTGTVHLFWFLTPPAWDRISIDLWPALHGGVYPGEPLADCLWQVLYEMGIHANLTVEAKRPTFFSSVEAAAQDYFQRLNCSTPEQEQVLLSYFGEHLHRSGDGFSFGGRSFSAHIWWNGGDGTA</sequence>
<proteinExistence type="predicted"/>
<dbReference type="eggNOG" id="arCOG01632">
    <property type="taxonomic scope" value="Archaea"/>
</dbReference>
<dbReference type="AlphaFoldDB" id="B8GIT7"/>
<keyword evidence="3" id="KW-1185">Reference proteome</keyword>
<dbReference type="EMBL" id="CP001338">
    <property type="protein sequence ID" value="ACL16900.1"/>
    <property type="molecule type" value="Genomic_DNA"/>
</dbReference>
<dbReference type="KEGG" id="mpl:Mpal_1588"/>
<dbReference type="Proteomes" id="UP000002457">
    <property type="component" value="Chromosome"/>
</dbReference>
<keyword evidence="2" id="KW-0489">Methyltransferase</keyword>
<dbReference type="GO" id="GO:0032259">
    <property type="term" value="P:methylation"/>
    <property type="evidence" value="ECO:0007669"/>
    <property type="project" value="UniProtKB-KW"/>
</dbReference>
<dbReference type="PANTHER" id="PTHR43667:SF2">
    <property type="entry name" value="FATTY ACID C-METHYL TRANSFERASE"/>
    <property type="match status" value="1"/>
</dbReference>
<dbReference type="CDD" id="cd02440">
    <property type="entry name" value="AdoMet_MTases"/>
    <property type="match status" value="1"/>
</dbReference>
<evidence type="ECO:0000313" key="3">
    <source>
        <dbReference type="Proteomes" id="UP000002457"/>
    </source>
</evidence>
<evidence type="ECO:0000313" key="2">
    <source>
        <dbReference type="EMBL" id="ACL16900.1"/>
    </source>
</evidence>
<dbReference type="InterPro" id="IPR041698">
    <property type="entry name" value="Methyltransf_25"/>
</dbReference>
<gene>
    <name evidence="2" type="ordered locus">Mpal_1588</name>
</gene>
<dbReference type="Pfam" id="PF13649">
    <property type="entry name" value="Methyltransf_25"/>
    <property type="match status" value="1"/>
</dbReference>
<dbReference type="Gene3D" id="3.40.50.150">
    <property type="entry name" value="Vaccinia Virus protein VP39"/>
    <property type="match status" value="1"/>
</dbReference>
<feature type="domain" description="Methyltransferase" evidence="1">
    <location>
        <begin position="80"/>
        <end position="167"/>
    </location>
</feature>
<dbReference type="SUPFAM" id="SSF53335">
    <property type="entry name" value="S-adenosyl-L-methionine-dependent methyltransferases"/>
    <property type="match status" value="1"/>
</dbReference>
<name>B8GIT7_METPE</name>
<reference evidence="2 3" key="1">
    <citation type="journal article" date="2015" name="Genome Announc.">
        <title>Complete Genome Sequence of Methanosphaerula palustris E1-9CT, a Hydrogenotrophic Methanogen Isolated from a Minerotrophic Fen Peatland.</title>
        <authorList>
            <person name="Cadillo-Quiroz H."/>
            <person name="Browne P."/>
            <person name="Kyrpides N."/>
            <person name="Woyke T."/>
            <person name="Goodwin L."/>
            <person name="Detter C."/>
            <person name="Yavitt J.B."/>
            <person name="Zinder S.H."/>
        </authorList>
    </citation>
    <scope>NUCLEOTIDE SEQUENCE [LARGE SCALE GENOMIC DNA]</scope>
    <source>
        <strain evidence="3">ATCC BAA-1556 / DSM 19958 / E1-9c</strain>
    </source>
</reference>
<accession>B8GIT7</accession>
<dbReference type="GO" id="GO:0008168">
    <property type="term" value="F:methyltransferase activity"/>
    <property type="evidence" value="ECO:0007669"/>
    <property type="project" value="UniProtKB-KW"/>
</dbReference>
<dbReference type="PANTHER" id="PTHR43667">
    <property type="entry name" value="CYCLOPROPANE-FATTY-ACYL-PHOSPHOLIPID SYNTHASE"/>
    <property type="match status" value="1"/>
</dbReference>
<dbReference type="STRING" id="521011.Mpal_1588"/>
<dbReference type="InterPro" id="IPR029063">
    <property type="entry name" value="SAM-dependent_MTases_sf"/>
</dbReference>
<dbReference type="RefSeq" id="WP_012618219.1">
    <property type="nucleotide sequence ID" value="NC_011832.1"/>
</dbReference>
<organism evidence="2 3">
    <name type="scientific">Methanosphaerula palustris (strain ATCC BAA-1556 / DSM 19958 / E1-9c)</name>
    <dbReference type="NCBI Taxonomy" id="521011"/>
    <lineage>
        <taxon>Archaea</taxon>
        <taxon>Methanobacteriati</taxon>
        <taxon>Methanobacteriota</taxon>
        <taxon>Stenosarchaea group</taxon>
        <taxon>Methanomicrobia</taxon>
        <taxon>Methanomicrobiales</taxon>
        <taxon>Methanoregulaceae</taxon>
        <taxon>Methanosphaerula</taxon>
    </lineage>
</organism>
<dbReference type="OrthoDB" id="57427at2157"/>